<reference evidence="1" key="2">
    <citation type="journal article" date="2015" name="Fish Shellfish Immunol.">
        <title>Early steps in the European eel (Anguilla anguilla)-Vibrio vulnificus interaction in the gills: Role of the RtxA13 toxin.</title>
        <authorList>
            <person name="Callol A."/>
            <person name="Pajuelo D."/>
            <person name="Ebbesson L."/>
            <person name="Teles M."/>
            <person name="MacKenzie S."/>
            <person name="Amaro C."/>
        </authorList>
    </citation>
    <scope>NUCLEOTIDE SEQUENCE</scope>
</reference>
<proteinExistence type="predicted"/>
<accession>A0A0E9PFP1</accession>
<sequence>MAVNVNFFIYNRTLELNLHFD</sequence>
<name>A0A0E9PFP1_ANGAN</name>
<dbReference type="EMBL" id="GBXM01105146">
    <property type="protein sequence ID" value="JAH03431.1"/>
    <property type="molecule type" value="Transcribed_RNA"/>
</dbReference>
<protein>
    <submittedName>
        <fullName evidence="1">Uncharacterized protein</fullName>
    </submittedName>
</protein>
<organism evidence="1">
    <name type="scientific">Anguilla anguilla</name>
    <name type="common">European freshwater eel</name>
    <name type="synonym">Muraena anguilla</name>
    <dbReference type="NCBI Taxonomy" id="7936"/>
    <lineage>
        <taxon>Eukaryota</taxon>
        <taxon>Metazoa</taxon>
        <taxon>Chordata</taxon>
        <taxon>Craniata</taxon>
        <taxon>Vertebrata</taxon>
        <taxon>Euteleostomi</taxon>
        <taxon>Actinopterygii</taxon>
        <taxon>Neopterygii</taxon>
        <taxon>Teleostei</taxon>
        <taxon>Anguilliformes</taxon>
        <taxon>Anguillidae</taxon>
        <taxon>Anguilla</taxon>
    </lineage>
</organism>
<evidence type="ECO:0000313" key="1">
    <source>
        <dbReference type="EMBL" id="JAH03431.1"/>
    </source>
</evidence>
<reference evidence="1" key="1">
    <citation type="submission" date="2014-11" db="EMBL/GenBank/DDBJ databases">
        <authorList>
            <person name="Amaro Gonzalez C."/>
        </authorList>
    </citation>
    <scope>NUCLEOTIDE SEQUENCE</scope>
</reference>
<dbReference type="AlphaFoldDB" id="A0A0E9PFP1"/>